<dbReference type="AlphaFoldDB" id="D9PJ48"/>
<reference evidence="1" key="2">
    <citation type="journal article" date="2011" name="Microb. Ecol.">
        <title>Taxonomic and Functional Metagenomic Profiling of the Microbial Community in the Anoxic Sediment of a Sub-saline Shallow Lake (Laguna de Carrizo, Central Spain).</title>
        <authorList>
            <person name="Ferrer M."/>
            <person name="Guazzaroni M.E."/>
            <person name="Richter M."/>
            <person name="Garcia-Salamanca A."/>
            <person name="Yarza P."/>
            <person name="Suarez-Suarez A."/>
            <person name="Solano J."/>
            <person name="Alcaide M."/>
            <person name="van Dillewijn P."/>
            <person name="Molina-Henares M.A."/>
            <person name="Lopez-Cortes N."/>
            <person name="Al-Ramahi Y."/>
            <person name="Guerrero C."/>
            <person name="Acosta A."/>
            <person name="de Eugenio L.I."/>
            <person name="Martinez V."/>
            <person name="Marques S."/>
            <person name="Rojo F."/>
            <person name="Santero E."/>
            <person name="Genilloud O."/>
            <person name="Perez-Perez J."/>
            <person name="Rossello-Mora R."/>
            <person name="Ramos J.L."/>
        </authorList>
    </citation>
    <scope>NUCLEOTIDE SEQUENCE</scope>
</reference>
<name>D9PJ48_9ZZZZ</name>
<accession>D9PJ48</accession>
<feature type="non-terminal residue" evidence="1">
    <location>
        <position position="122"/>
    </location>
</feature>
<protein>
    <submittedName>
        <fullName evidence="1">Uncharacterized protein</fullName>
    </submittedName>
</protein>
<comment type="caution">
    <text evidence="1">The sequence shown here is derived from an EMBL/GenBank/DDBJ whole genome shotgun (WGS) entry which is preliminary data.</text>
</comment>
<sequence length="122" mass="13735">MSELKEAGLTALLVSVSMFHNEFVNFSSTRNCVEVARDVFGDENVITYLPHMYHMLAEMPDEGKHSLEDFCHQHRVKPDSSSMIKLYDVQPSGRAVTELRNCYQARSAVSYSGQNCSAELLS</sequence>
<organism evidence="1">
    <name type="scientific">sediment metagenome</name>
    <dbReference type="NCBI Taxonomy" id="749907"/>
    <lineage>
        <taxon>unclassified sequences</taxon>
        <taxon>metagenomes</taxon>
        <taxon>ecological metagenomes</taxon>
    </lineage>
</organism>
<proteinExistence type="predicted"/>
<reference evidence="1" key="1">
    <citation type="submission" date="2010-07" db="EMBL/GenBank/DDBJ databases">
        <authorList>
            <consortium name="CONSOLIDER consortium CSD2007-00005"/>
            <person name="Guazzaroni M.-E."/>
            <person name="Richter M."/>
            <person name="Garcia-Salamanca A."/>
            <person name="Yarza P."/>
            <person name="Ferrer M."/>
        </authorList>
    </citation>
    <scope>NUCLEOTIDE SEQUENCE</scope>
</reference>
<gene>
    <name evidence="1" type="ORF">LDC_1557</name>
</gene>
<evidence type="ECO:0000313" key="1">
    <source>
        <dbReference type="EMBL" id="EFK96415.1"/>
    </source>
</evidence>
<dbReference type="EMBL" id="ADZX01000492">
    <property type="protein sequence ID" value="EFK96415.1"/>
    <property type="molecule type" value="Genomic_DNA"/>
</dbReference>